<dbReference type="Pfam" id="PF14559">
    <property type="entry name" value="TPR_19"/>
    <property type="match status" value="3"/>
</dbReference>
<feature type="repeat" description="TPR" evidence="1">
    <location>
        <begin position="187"/>
        <end position="220"/>
    </location>
</feature>
<evidence type="ECO:0000313" key="2">
    <source>
        <dbReference type="EMBL" id="QSV45023.1"/>
    </source>
</evidence>
<evidence type="ECO:0000256" key="1">
    <source>
        <dbReference type="PROSITE-ProRule" id="PRU00339"/>
    </source>
</evidence>
<dbReference type="Proteomes" id="UP000663651">
    <property type="component" value="Chromosome"/>
</dbReference>
<dbReference type="SUPFAM" id="SSF48452">
    <property type="entry name" value="TPR-like"/>
    <property type="match status" value="5"/>
</dbReference>
<protein>
    <submittedName>
        <fullName evidence="2">PEP-CTERM system TPR-repeat protein PrsT</fullName>
    </submittedName>
</protein>
<dbReference type="PROSITE" id="PS50293">
    <property type="entry name" value="TPR_REGION"/>
    <property type="match status" value="2"/>
</dbReference>
<feature type="repeat" description="TPR" evidence="1">
    <location>
        <begin position="288"/>
        <end position="321"/>
    </location>
</feature>
<dbReference type="PANTHER" id="PTHR12558:SF13">
    <property type="entry name" value="CELL DIVISION CYCLE PROTEIN 27 HOMOLOG"/>
    <property type="match status" value="1"/>
</dbReference>
<dbReference type="PANTHER" id="PTHR12558">
    <property type="entry name" value="CELL DIVISION CYCLE 16,23,27"/>
    <property type="match status" value="1"/>
</dbReference>
<keyword evidence="3" id="KW-1185">Reference proteome</keyword>
<feature type="repeat" description="TPR" evidence="1">
    <location>
        <begin position="356"/>
        <end position="389"/>
    </location>
</feature>
<dbReference type="InterPro" id="IPR011990">
    <property type="entry name" value="TPR-like_helical_dom_sf"/>
</dbReference>
<organism evidence="2 3">
    <name type="scientific">Geobacter benzoatilyticus</name>
    <dbReference type="NCBI Taxonomy" id="2815309"/>
    <lineage>
        <taxon>Bacteria</taxon>
        <taxon>Pseudomonadati</taxon>
        <taxon>Thermodesulfobacteriota</taxon>
        <taxon>Desulfuromonadia</taxon>
        <taxon>Geobacterales</taxon>
        <taxon>Geobacteraceae</taxon>
        <taxon>Geobacter</taxon>
    </lineage>
</organism>
<proteinExistence type="predicted"/>
<accession>A0ABX7Q1P2</accession>
<feature type="repeat" description="TPR" evidence="1">
    <location>
        <begin position="726"/>
        <end position="759"/>
    </location>
</feature>
<dbReference type="PROSITE" id="PS50005">
    <property type="entry name" value="TPR"/>
    <property type="match status" value="7"/>
</dbReference>
<feature type="repeat" description="TPR" evidence="1">
    <location>
        <begin position="51"/>
        <end position="84"/>
    </location>
</feature>
<feature type="repeat" description="TPR" evidence="1">
    <location>
        <begin position="692"/>
        <end position="725"/>
    </location>
</feature>
<gene>
    <name evidence="2" type="primary">prsT</name>
    <name evidence="2" type="ORF">JZM60_12815</name>
</gene>
<dbReference type="Gene3D" id="1.25.40.10">
    <property type="entry name" value="Tetratricopeptide repeat domain"/>
    <property type="match status" value="7"/>
</dbReference>
<dbReference type="Pfam" id="PF13432">
    <property type="entry name" value="TPR_16"/>
    <property type="match status" value="5"/>
</dbReference>
<name>A0ABX7Q1P2_9BACT</name>
<sequence length="876" mass="95471">MLLFMMATLAACGGKTKEELYDEAVKELEKGNANGAIVLLKSAVEKDQNYFDARYQLAKAYMKAGKFDQAEKELQKALRQNPSKPEVRLDLARLYNSLGKSDQAISEARAYLSARTGAADGLEVLGVSYLHKKMYPEAEENLRASLNAEPSRTSAMLELARVCLLTNRDEEGKRLIDAIVQKDPKNTSAYYLAAAFEGARGNRDKTLEYLQKIVAIDPADANAAFKMGMIRVGMGQLDQAERIADDLIKRLPHRPEGHQLKGVALYTGKKFDQAVIELQSALKIGQNPGAYYYLGLSHYSRNELEIALSQFRKVLDFSPKFIQARLMSAMILLQQKRIDDAMTEARRALEVDDKSALAHNVLGSAYIAKGMPDEAMKELNRALELDPALVSAHMKKGVVNLARGKRAIGEEELEMAVKVGPDVLNTRYMLASYYIRQNKEARAIEILKGGLRGSKQDAQLYNTMAAASFAGKREKEGIAYLTKARAADPNYHPASLNLAAHYLGKKDFGHAASLYAETLRRDPANIKAMIGLGAISEAQGKVQEAAAYYNRAKETKNPLGYIALASYHVRHKQPAQALSMVNEGLAVSPRNGVLLEMKGELLVADKKYNEAVKVYDELEKIAPARAISLKIGALVAGRNIPKALEQAQKLVAASPKSAAGHLVVASIHESQKDYDRALQEVRNGLAVEPGNSKASMMLGDLYMKKRDIPRAVAAYDAILKKQPKNVPALFAKGTAFDQSGRKKEAAGLYRAVLAVSPNNVAALNNLAYLGADGYAGKAEALKMADRAYRLQPNNPGVMDTYGYVLARSGKGSAAVSLLEKSASMLPKNPAVHYHLALAYNQAGNRAKAKASAQRSLQLGAFPESAAAQQLLAALSR</sequence>
<dbReference type="InterPro" id="IPR019734">
    <property type="entry name" value="TPR_rpt"/>
</dbReference>
<keyword evidence="1" id="KW-0802">TPR repeat</keyword>
<dbReference type="EMBL" id="CP071382">
    <property type="protein sequence ID" value="QSV45023.1"/>
    <property type="molecule type" value="Genomic_DNA"/>
</dbReference>
<dbReference type="InterPro" id="IPR014266">
    <property type="entry name" value="PEP-CTERM_TPR_PrsT"/>
</dbReference>
<feature type="repeat" description="TPR" evidence="1">
    <location>
        <begin position="119"/>
        <end position="152"/>
    </location>
</feature>
<evidence type="ECO:0000313" key="3">
    <source>
        <dbReference type="Proteomes" id="UP000663651"/>
    </source>
</evidence>
<dbReference type="NCBIfam" id="TIGR02917">
    <property type="entry name" value="PEP_TPR_lipo"/>
    <property type="match status" value="1"/>
</dbReference>
<dbReference type="SMART" id="SM00028">
    <property type="entry name" value="TPR"/>
    <property type="match status" value="18"/>
</dbReference>
<reference evidence="2 3" key="1">
    <citation type="submission" date="2021-03" db="EMBL/GenBank/DDBJ databases">
        <title>Geobacter metallireducens gen. nov. sp. nov., a microorganism capable of coupling the complete oxidation of organic compounds to the reduction of iron and other metals.</title>
        <authorList>
            <person name="Li Y."/>
        </authorList>
    </citation>
    <scope>NUCLEOTIDE SEQUENCE [LARGE SCALE GENOMIC DNA]</scope>
    <source>
        <strain evidence="2 3">Jerry-YX</strain>
    </source>
</reference>